<dbReference type="EMBL" id="JANAVB010038619">
    <property type="protein sequence ID" value="KAJ6800557.1"/>
    <property type="molecule type" value="Genomic_DNA"/>
</dbReference>
<proteinExistence type="predicted"/>
<accession>A0AAX6E8U0</accession>
<comment type="caution">
    <text evidence="1">The sequence shown here is derived from an EMBL/GenBank/DDBJ whole genome shotgun (WGS) entry which is preliminary data.</text>
</comment>
<protein>
    <submittedName>
        <fullName evidence="1">Acyl-CoA-binding domain-containing protein 4-like</fullName>
    </submittedName>
</protein>
<keyword evidence="2" id="KW-1185">Reference proteome</keyword>
<gene>
    <name evidence="1" type="ORF">M6B38_201045</name>
</gene>
<evidence type="ECO:0000313" key="1">
    <source>
        <dbReference type="EMBL" id="KAJ6800557.1"/>
    </source>
</evidence>
<sequence length="160" mass="18321">MVPTYWYRIQIWEEDKQEVMEREVNHQRIQMSLRLEALHCCMARGLVYKAYGLVDHALQALCLQSVAGSKKPQQVSYLLTSIVRICRVGLTIPDSWFLGATSTSKAVPKSKKQAPAEEYCIKFFETDKTIKINKLDAEGEAEAAYGTVNRHYKLHQKGQK</sequence>
<organism evidence="1 2">
    <name type="scientific">Iris pallida</name>
    <name type="common">Sweet iris</name>
    <dbReference type="NCBI Taxonomy" id="29817"/>
    <lineage>
        <taxon>Eukaryota</taxon>
        <taxon>Viridiplantae</taxon>
        <taxon>Streptophyta</taxon>
        <taxon>Embryophyta</taxon>
        <taxon>Tracheophyta</taxon>
        <taxon>Spermatophyta</taxon>
        <taxon>Magnoliopsida</taxon>
        <taxon>Liliopsida</taxon>
        <taxon>Asparagales</taxon>
        <taxon>Iridaceae</taxon>
        <taxon>Iridoideae</taxon>
        <taxon>Irideae</taxon>
        <taxon>Iris</taxon>
    </lineage>
</organism>
<evidence type="ECO:0000313" key="2">
    <source>
        <dbReference type="Proteomes" id="UP001140949"/>
    </source>
</evidence>
<reference evidence="1" key="1">
    <citation type="journal article" date="2023" name="GigaByte">
        <title>Genome assembly of the bearded iris, Iris pallida Lam.</title>
        <authorList>
            <person name="Bruccoleri R.E."/>
            <person name="Oakeley E.J."/>
            <person name="Faust A.M.E."/>
            <person name="Altorfer M."/>
            <person name="Dessus-Babus S."/>
            <person name="Burckhardt D."/>
            <person name="Oertli M."/>
            <person name="Naumann U."/>
            <person name="Petersen F."/>
            <person name="Wong J."/>
        </authorList>
    </citation>
    <scope>NUCLEOTIDE SEQUENCE</scope>
    <source>
        <strain evidence="1">GSM-AAB239-AS_SAM_17_03QT</strain>
    </source>
</reference>
<name>A0AAX6E8U0_IRIPA</name>
<reference evidence="1" key="2">
    <citation type="submission" date="2023-04" db="EMBL/GenBank/DDBJ databases">
        <authorList>
            <person name="Bruccoleri R.E."/>
            <person name="Oakeley E.J."/>
            <person name="Faust A.-M."/>
            <person name="Dessus-Babus S."/>
            <person name="Altorfer M."/>
            <person name="Burckhardt D."/>
            <person name="Oertli M."/>
            <person name="Naumann U."/>
            <person name="Petersen F."/>
            <person name="Wong J."/>
        </authorList>
    </citation>
    <scope>NUCLEOTIDE SEQUENCE</scope>
    <source>
        <strain evidence="1">GSM-AAB239-AS_SAM_17_03QT</strain>
        <tissue evidence="1">Leaf</tissue>
    </source>
</reference>
<dbReference type="Proteomes" id="UP001140949">
    <property type="component" value="Unassembled WGS sequence"/>
</dbReference>
<dbReference type="AlphaFoldDB" id="A0AAX6E8U0"/>